<reference evidence="1 2" key="1">
    <citation type="journal article" date="2020" name="Food Funct.">
        <title>Screening of Lactobacillus salivarius strains from the feces of Chinese populations and the evaluation of their effects against intestinal inflammation in mice.</title>
        <authorList>
            <person name="Zhai Q."/>
            <person name="Shen X."/>
            <person name="Cen S."/>
            <person name="Zhang C."/>
            <person name="Tian F."/>
            <person name="Zhao J."/>
            <person name="Zhang H."/>
            <person name="Xue Y."/>
            <person name="Chen W."/>
        </authorList>
    </citation>
    <scope>NUCLEOTIDE SEQUENCE [LARGE SCALE GENOMIC DNA]</scope>
    <source>
        <strain evidence="1 2">FYNDL5_1.scaf</strain>
    </source>
</reference>
<protein>
    <submittedName>
        <fullName evidence="1">Uncharacterized protein</fullName>
    </submittedName>
</protein>
<organism evidence="1 2">
    <name type="scientific">Ligilactobacillus salivarius</name>
    <dbReference type="NCBI Taxonomy" id="1624"/>
    <lineage>
        <taxon>Bacteria</taxon>
        <taxon>Bacillati</taxon>
        <taxon>Bacillota</taxon>
        <taxon>Bacilli</taxon>
        <taxon>Lactobacillales</taxon>
        <taxon>Lactobacillaceae</taxon>
        <taxon>Ligilactobacillus</taxon>
    </lineage>
</organism>
<sequence>MIRVESDGKVIVILINFLTCLLGTRIKTITSFKELTSFRAAKASQALLDTKLELVTPAVEQRFVELGRFKYRSFFV</sequence>
<accession>A0A6N9ITR0</accession>
<dbReference type="AlphaFoldDB" id="A0A6N9ITR0"/>
<evidence type="ECO:0000313" key="1">
    <source>
        <dbReference type="EMBL" id="MYY65766.1"/>
    </source>
</evidence>
<dbReference type="EMBL" id="VSUB01000020">
    <property type="protein sequence ID" value="MYY65766.1"/>
    <property type="molecule type" value="Genomic_DNA"/>
</dbReference>
<name>A0A6N9ITR0_9LACO</name>
<gene>
    <name evidence="1" type="ORF">FYL25_10285</name>
</gene>
<evidence type="ECO:0000313" key="2">
    <source>
        <dbReference type="Proteomes" id="UP000471678"/>
    </source>
</evidence>
<comment type="caution">
    <text evidence="1">The sequence shown here is derived from an EMBL/GenBank/DDBJ whole genome shotgun (WGS) entry which is preliminary data.</text>
</comment>
<dbReference type="Proteomes" id="UP000471678">
    <property type="component" value="Unassembled WGS sequence"/>
</dbReference>
<proteinExistence type="predicted"/>